<organism evidence="1 2">
    <name type="scientific">Rhodococcus opacus</name>
    <name type="common">Nocardia opaca</name>
    <dbReference type="NCBI Taxonomy" id="37919"/>
    <lineage>
        <taxon>Bacteria</taxon>
        <taxon>Bacillati</taxon>
        <taxon>Actinomycetota</taxon>
        <taxon>Actinomycetes</taxon>
        <taxon>Mycobacteriales</taxon>
        <taxon>Nocardiaceae</taxon>
        <taxon>Rhodococcus</taxon>
    </lineage>
</organism>
<dbReference type="GeneID" id="69889802"/>
<accession>A0A1B1K1G1</accession>
<name>A0A1B1K1G1_RHOOP</name>
<gene>
    <name evidence="1" type="ORF">R1CP_08665</name>
</gene>
<proteinExistence type="predicted"/>
<dbReference type="InterPro" id="IPR010982">
    <property type="entry name" value="Lambda_DNA-bd_dom_sf"/>
</dbReference>
<dbReference type="AlphaFoldDB" id="A0A1B1K1G1"/>
<dbReference type="PATRIC" id="fig|37919.13.peg.1787"/>
<sequence>MVTSTRARFGQFVHRRRRLLNLTQDEVTAAGGPSDAAQTRAENGTGPDPSIETLRKLDVALRWAPGSAARTLDGGHPTPLEALDGEDRSPTSRPLTLGPSEIPLDLDTIIEILGPHTQITKLSAAHPEVPGLAEAAGELSRVVSKITGAYVTRLLEVNGGPAGPRQPLVEFAFGHLLEEPSTVTDPRELEEARYRRFLYGRGDGLDAATRERFWRRWEDAVKLVATEDPERSGDAEVNA</sequence>
<evidence type="ECO:0000313" key="1">
    <source>
        <dbReference type="EMBL" id="ANS26453.1"/>
    </source>
</evidence>
<dbReference type="Gene3D" id="1.10.260.40">
    <property type="entry name" value="lambda repressor-like DNA-binding domains"/>
    <property type="match status" value="1"/>
</dbReference>
<dbReference type="RefSeq" id="WP_005238256.1">
    <property type="nucleotide sequence ID" value="NZ_CAJUXZ010000001.1"/>
</dbReference>
<evidence type="ECO:0000313" key="2">
    <source>
        <dbReference type="Proteomes" id="UP000186108"/>
    </source>
</evidence>
<reference evidence="1 2" key="1">
    <citation type="submission" date="2014-07" db="EMBL/GenBank/DDBJ databases">
        <authorList>
            <person name="Zhang J.E."/>
            <person name="Yang H."/>
            <person name="Guo J."/>
            <person name="Deng Z."/>
            <person name="Luo H."/>
            <person name="Luo M."/>
            <person name="Zhao B."/>
        </authorList>
    </citation>
    <scope>NUCLEOTIDE SEQUENCE [LARGE SCALE GENOMIC DNA]</scope>
    <source>
        <strain evidence="1 2">1CP</strain>
    </source>
</reference>
<dbReference type="GO" id="GO:0003677">
    <property type="term" value="F:DNA binding"/>
    <property type="evidence" value="ECO:0007669"/>
    <property type="project" value="InterPro"/>
</dbReference>
<dbReference type="Proteomes" id="UP000186108">
    <property type="component" value="Chromosome"/>
</dbReference>
<dbReference type="SUPFAM" id="SSF47413">
    <property type="entry name" value="lambda repressor-like DNA-binding domains"/>
    <property type="match status" value="1"/>
</dbReference>
<protein>
    <submittedName>
        <fullName evidence="1">Uncharacterized protein</fullName>
    </submittedName>
</protein>
<dbReference type="EMBL" id="CP009111">
    <property type="protein sequence ID" value="ANS26453.1"/>
    <property type="molecule type" value="Genomic_DNA"/>
</dbReference>